<feature type="transmembrane region" description="Helical" evidence="1">
    <location>
        <begin position="217"/>
        <end position="237"/>
    </location>
</feature>
<gene>
    <name evidence="2" type="ORF">LY89DRAFT_687812</name>
</gene>
<reference evidence="2 3" key="1">
    <citation type="submission" date="2015-10" db="EMBL/GenBank/DDBJ databases">
        <title>Full genome of DAOMC 229536 Phialocephala scopiformis, a fungal endophyte of spruce producing the potent anti-insectan compound rugulosin.</title>
        <authorList>
            <consortium name="DOE Joint Genome Institute"/>
            <person name="Walker A.K."/>
            <person name="Frasz S.L."/>
            <person name="Seifert K.A."/>
            <person name="Miller J.D."/>
            <person name="Mondo S.J."/>
            <person name="Labutti K."/>
            <person name="Lipzen A."/>
            <person name="Dockter R."/>
            <person name="Kennedy M."/>
            <person name="Grigoriev I.V."/>
            <person name="Spatafora J.W."/>
        </authorList>
    </citation>
    <scope>NUCLEOTIDE SEQUENCE [LARGE SCALE GENOMIC DNA]</scope>
    <source>
        <strain evidence="2 3">CBS 120377</strain>
    </source>
</reference>
<dbReference type="Proteomes" id="UP000070700">
    <property type="component" value="Unassembled WGS sequence"/>
</dbReference>
<keyword evidence="1" id="KW-1133">Transmembrane helix</keyword>
<feature type="transmembrane region" description="Helical" evidence="1">
    <location>
        <begin position="50"/>
        <end position="83"/>
    </location>
</feature>
<dbReference type="GeneID" id="28825309"/>
<feature type="transmembrane region" description="Helical" evidence="1">
    <location>
        <begin position="301"/>
        <end position="328"/>
    </location>
</feature>
<evidence type="ECO:0000313" key="2">
    <source>
        <dbReference type="EMBL" id="KUJ12875.1"/>
    </source>
</evidence>
<dbReference type="RefSeq" id="XP_018067230.1">
    <property type="nucleotide sequence ID" value="XM_018215583.1"/>
</dbReference>
<name>A0A194WY70_MOLSC</name>
<keyword evidence="3" id="KW-1185">Reference proteome</keyword>
<proteinExistence type="predicted"/>
<evidence type="ECO:0000256" key="1">
    <source>
        <dbReference type="SAM" id="Phobius"/>
    </source>
</evidence>
<feature type="transmembrane region" description="Helical" evidence="1">
    <location>
        <begin position="249"/>
        <end position="267"/>
    </location>
</feature>
<feature type="transmembrane region" description="Helical" evidence="1">
    <location>
        <begin position="130"/>
        <end position="149"/>
    </location>
</feature>
<feature type="transmembrane region" description="Helical" evidence="1">
    <location>
        <begin position="428"/>
        <end position="450"/>
    </location>
</feature>
<dbReference type="OrthoDB" id="1669814at2759"/>
<feature type="transmembrane region" description="Helical" evidence="1">
    <location>
        <begin position="161"/>
        <end position="188"/>
    </location>
</feature>
<protein>
    <submittedName>
        <fullName evidence="2">Uncharacterized protein</fullName>
    </submittedName>
</protein>
<feature type="transmembrane region" description="Helical" evidence="1">
    <location>
        <begin position="368"/>
        <end position="388"/>
    </location>
</feature>
<dbReference type="EMBL" id="KQ947423">
    <property type="protein sequence ID" value="KUJ12875.1"/>
    <property type="molecule type" value="Genomic_DNA"/>
</dbReference>
<dbReference type="KEGG" id="psco:LY89DRAFT_687812"/>
<dbReference type="InParanoid" id="A0A194WY70"/>
<dbReference type="AlphaFoldDB" id="A0A194WY70"/>
<accession>A0A194WY70</accession>
<keyword evidence="1" id="KW-0472">Membrane</keyword>
<organism evidence="2 3">
    <name type="scientific">Mollisia scopiformis</name>
    <name type="common">Conifer needle endophyte fungus</name>
    <name type="synonym">Phialocephala scopiformis</name>
    <dbReference type="NCBI Taxonomy" id="149040"/>
    <lineage>
        <taxon>Eukaryota</taxon>
        <taxon>Fungi</taxon>
        <taxon>Dikarya</taxon>
        <taxon>Ascomycota</taxon>
        <taxon>Pezizomycotina</taxon>
        <taxon>Leotiomycetes</taxon>
        <taxon>Helotiales</taxon>
        <taxon>Mollisiaceae</taxon>
        <taxon>Mollisia</taxon>
    </lineage>
</organism>
<evidence type="ECO:0000313" key="3">
    <source>
        <dbReference type="Proteomes" id="UP000070700"/>
    </source>
</evidence>
<keyword evidence="1" id="KW-0812">Transmembrane</keyword>
<sequence>MSVWTKLKSTVLSKTPTKPQLKALLQPKPITGHTPLTFRSFLYSLSLRHLVLISLPILSLLGLYGTWALGFSNGLFSSIISLLEDPEASLPGTDELLLRSYTGLGWVDNQLAVLVTFFAPVLDAGTGREALLLFSLYGLGQFGGVWTLMVMESLRVGNRGLAVSFIGTIGLIFQNISYTITTPLWLMLHLLTSPVSKPFPGTHANGVLLIQPWDLRILPFSITISYLLPSILMGLPSPAFFSTQTHQRWIALWQAFPLWTVLTHYLLRTTIQWISNRIYKVDPKARTPAPQGASYLNNAKWVYQFVIGLCMATHLLVLLITTLPSWLFPSFSPLLTRLGKETLSSVYVPYFPSLSHELSSFAEGVHTFLIWDLYIGSTAFVLWAVLLYRNATTEKTIVDPTNSLPVYRELLTGEKPKKNGGNKATRKLVLKIAGWCLASGPIGALAVLLWERDAIVRQKIKQGI</sequence>
<feature type="transmembrane region" description="Helical" evidence="1">
    <location>
        <begin position="103"/>
        <end position="123"/>
    </location>
</feature>